<name>G2QL44_THET4</name>
<dbReference type="VEuPathDB" id="FungiDB:MYCTH_2310148"/>
<accession>G2QL44</accession>
<evidence type="ECO:0008006" key="3">
    <source>
        <dbReference type="Google" id="ProtNLM"/>
    </source>
</evidence>
<dbReference type="RefSeq" id="XP_003665921.1">
    <property type="nucleotide sequence ID" value="XM_003665873.1"/>
</dbReference>
<dbReference type="HOGENOM" id="CLU_2063100_0_0_1"/>
<evidence type="ECO:0000313" key="1">
    <source>
        <dbReference type="EMBL" id="AEO60676.1"/>
    </source>
</evidence>
<organism evidence="1 2">
    <name type="scientific">Thermothelomyces thermophilus (strain ATCC 42464 / BCRC 31852 / DSM 1799)</name>
    <name type="common">Sporotrichum thermophile</name>
    <dbReference type="NCBI Taxonomy" id="573729"/>
    <lineage>
        <taxon>Eukaryota</taxon>
        <taxon>Fungi</taxon>
        <taxon>Dikarya</taxon>
        <taxon>Ascomycota</taxon>
        <taxon>Pezizomycotina</taxon>
        <taxon>Sordariomycetes</taxon>
        <taxon>Sordariomycetidae</taxon>
        <taxon>Sordariales</taxon>
        <taxon>Chaetomiaceae</taxon>
        <taxon>Thermothelomyces</taxon>
    </lineage>
</organism>
<dbReference type="OrthoDB" id="15433at2759"/>
<dbReference type="SUPFAM" id="SSF56214">
    <property type="entry name" value="4'-phosphopantetheinyl transferase"/>
    <property type="match status" value="1"/>
</dbReference>
<dbReference type="Gene3D" id="3.90.470.20">
    <property type="entry name" value="4'-phosphopantetheinyl transferase domain"/>
    <property type="match status" value="1"/>
</dbReference>
<sequence>MGFGGRPRFAAKEAAFKAHPHLRLGFHDILILSSSDAEELTGERALAGPGASAPVALIRAGEGAGAGARDQMARVSISHDGEYATATCIGFEAGSAGSGQCTSEPPRKGWAAWFSRIWS</sequence>
<dbReference type="GO" id="GO:0000287">
    <property type="term" value="F:magnesium ion binding"/>
    <property type="evidence" value="ECO:0007669"/>
    <property type="project" value="InterPro"/>
</dbReference>
<dbReference type="EMBL" id="CP003007">
    <property type="protein sequence ID" value="AEO60676.1"/>
    <property type="molecule type" value="Genomic_DNA"/>
</dbReference>
<gene>
    <name evidence="1" type="ORF">MYCTH_2310148</name>
</gene>
<dbReference type="GO" id="GO:0008897">
    <property type="term" value="F:holo-[acyl-carrier-protein] synthase activity"/>
    <property type="evidence" value="ECO:0007669"/>
    <property type="project" value="InterPro"/>
</dbReference>
<evidence type="ECO:0000313" key="2">
    <source>
        <dbReference type="Proteomes" id="UP000007322"/>
    </source>
</evidence>
<dbReference type="InParanoid" id="G2QL44"/>
<proteinExistence type="predicted"/>
<dbReference type="KEGG" id="mtm:MYCTH_2310148"/>
<dbReference type="Proteomes" id="UP000007322">
    <property type="component" value="Chromosome 6"/>
</dbReference>
<keyword evidence="2" id="KW-1185">Reference proteome</keyword>
<dbReference type="STRING" id="573729.G2QL44"/>
<dbReference type="InterPro" id="IPR037143">
    <property type="entry name" value="4-PPantetheinyl_Trfase_dom_sf"/>
</dbReference>
<protein>
    <recommendedName>
        <fullName evidence="3">4'-phosphopantetheinyl transferase domain-containing protein</fullName>
    </recommendedName>
</protein>
<reference evidence="1 2" key="1">
    <citation type="journal article" date="2011" name="Nat. Biotechnol.">
        <title>Comparative genomic analysis of the thermophilic biomass-degrading fungi Myceliophthora thermophila and Thielavia terrestris.</title>
        <authorList>
            <person name="Berka R.M."/>
            <person name="Grigoriev I.V."/>
            <person name="Otillar R."/>
            <person name="Salamov A."/>
            <person name="Grimwood J."/>
            <person name="Reid I."/>
            <person name="Ishmael N."/>
            <person name="John T."/>
            <person name="Darmond C."/>
            <person name="Moisan M.-C."/>
            <person name="Henrissat B."/>
            <person name="Coutinho P.M."/>
            <person name="Lombard V."/>
            <person name="Natvig D.O."/>
            <person name="Lindquist E."/>
            <person name="Schmutz J."/>
            <person name="Lucas S."/>
            <person name="Harris P."/>
            <person name="Powlowski J."/>
            <person name="Bellemare A."/>
            <person name="Taylor D."/>
            <person name="Butler G."/>
            <person name="de Vries R.P."/>
            <person name="Allijn I.E."/>
            <person name="van den Brink J."/>
            <person name="Ushinsky S."/>
            <person name="Storms R."/>
            <person name="Powell A.J."/>
            <person name="Paulsen I.T."/>
            <person name="Elbourne L.D.H."/>
            <person name="Baker S.E."/>
            <person name="Magnuson J."/>
            <person name="LaBoissiere S."/>
            <person name="Clutterbuck A.J."/>
            <person name="Martinez D."/>
            <person name="Wogulis M."/>
            <person name="de Leon A.L."/>
            <person name="Rey M.W."/>
            <person name="Tsang A."/>
        </authorList>
    </citation>
    <scope>NUCLEOTIDE SEQUENCE [LARGE SCALE GENOMIC DNA]</scope>
    <source>
        <strain evidence="2">ATCC 42464 / BCRC 31852 / DSM 1799</strain>
    </source>
</reference>
<dbReference type="GeneID" id="11506395"/>
<dbReference type="eggNOG" id="ENOG502S2QX">
    <property type="taxonomic scope" value="Eukaryota"/>
</dbReference>
<dbReference type="AlphaFoldDB" id="G2QL44"/>